<dbReference type="Proteomes" id="UP000184211">
    <property type="component" value="Unassembled WGS sequence"/>
</dbReference>
<proteinExistence type="predicted"/>
<dbReference type="InterPro" id="IPR015996">
    <property type="entry name" value="UCP028451"/>
</dbReference>
<dbReference type="EMBL" id="FQWM01000006">
    <property type="protein sequence ID" value="SHH57656.1"/>
    <property type="molecule type" value="Genomic_DNA"/>
</dbReference>
<dbReference type="PIRSF" id="PIRSF028451">
    <property type="entry name" value="UCP028451"/>
    <property type="match status" value="1"/>
</dbReference>
<evidence type="ECO:0000313" key="1">
    <source>
        <dbReference type="EMBL" id="SHH57656.1"/>
    </source>
</evidence>
<accession>A0A1M5U472</accession>
<dbReference type="AlphaFoldDB" id="A0A1M5U472"/>
<sequence length="217" mass="24739">MPDAFQSLIPDTRQFLNELAVNNNREWFLENKGRYDSTLKRPAELLMTQVSADLAKMYECEVQSKLFRPHRDVRFSKDKTPYHEHLHMLWTADLGGVQPLGFFFGISQTYISIGAGLMAFDKDTLISWRAMVDGPLGGDLAHLIQALQTKSFRVAEPELKRVPAPYDREHPRADLLRRKSLSAWRDYDEGDITAPTNALTKTFDDLSPLVQALAGMR</sequence>
<evidence type="ECO:0000313" key="2">
    <source>
        <dbReference type="Proteomes" id="UP000184211"/>
    </source>
</evidence>
<protein>
    <submittedName>
        <fullName evidence="1">TIGR02453 family protein</fullName>
    </submittedName>
</protein>
<gene>
    <name evidence="1" type="ORF">SAMN04488044_2785</name>
</gene>
<dbReference type="PANTHER" id="PTHR36452">
    <property type="entry name" value="CHROMOSOME 12, WHOLE GENOME SHOTGUN SEQUENCE"/>
    <property type="match status" value="1"/>
</dbReference>
<keyword evidence="2" id="KW-1185">Reference proteome</keyword>
<reference evidence="2" key="1">
    <citation type="submission" date="2016-11" db="EMBL/GenBank/DDBJ databases">
        <authorList>
            <person name="Varghese N."/>
            <person name="Submissions S."/>
        </authorList>
    </citation>
    <scope>NUCLEOTIDE SEQUENCE [LARGE SCALE GENOMIC DNA]</scope>
    <source>
        <strain evidence="2">DSM 28223</strain>
    </source>
</reference>
<dbReference type="RefSeq" id="WP_072793634.1">
    <property type="nucleotide sequence ID" value="NZ_FQWM01000006.1"/>
</dbReference>
<dbReference type="STRING" id="870908.SAMN04488044_2785"/>
<organism evidence="1 2">
    <name type="scientific">Cognatishimia maritima</name>
    <dbReference type="NCBI Taxonomy" id="870908"/>
    <lineage>
        <taxon>Bacteria</taxon>
        <taxon>Pseudomonadati</taxon>
        <taxon>Pseudomonadota</taxon>
        <taxon>Alphaproteobacteria</taxon>
        <taxon>Rhodobacterales</taxon>
        <taxon>Paracoccaceae</taxon>
        <taxon>Cognatishimia</taxon>
    </lineage>
</organism>
<dbReference type="OrthoDB" id="9794241at2"/>
<dbReference type="PANTHER" id="PTHR36452:SF1">
    <property type="entry name" value="DUF2461 DOMAIN-CONTAINING PROTEIN"/>
    <property type="match status" value="1"/>
</dbReference>
<name>A0A1M5U472_9RHOB</name>
<dbReference type="Pfam" id="PF09365">
    <property type="entry name" value="DUF2461"/>
    <property type="match status" value="1"/>
</dbReference>
<dbReference type="InterPro" id="IPR012808">
    <property type="entry name" value="CHP02453"/>
</dbReference>
<dbReference type="NCBIfam" id="TIGR02453">
    <property type="entry name" value="TIGR02453 family protein"/>
    <property type="match status" value="1"/>
</dbReference>